<name>V7PY07_PLAYE</name>
<reference evidence="2 3" key="1">
    <citation type="submission" date="2013-11" db="EMBL/GenBank/DDBJ databases">
        <title>The Genome Sequence of Plasmodium yoelii 17X.</title>
        <authorList>
            <consortium name="The Broad Institute Genomics Platform"/>
            <consortium name="The Broad Institute Genome Sequencing Center for Infectious Disease"/>
            <person name="Neafsey D."/>
            <person name="Adams J."/>
            <person name="Walker B."/>
            <person name="Young S.K."/>
            <person name="Zeng Q."/>
            <person name="Gargeya S."/>
            <person name="Fitzgerald M."/>
            <person name="Haas B."/>
            <person name="Abouelleil A."/>
            <person name="Alvarado L."/>
            <person name="Chapman S.B."/>
            <person name="Gainer-Dewar J."/>
            <person name="Goldberg J."/>
            <person name="Griggs A."/>
            <person name="Gujja S."/>
            <person name="Hansen M."/>
            <person name="Howarth C."/>
            <person name="Imamovic A."/>
            <person name="Ireland A."/>
            <person name="Larimer J."/>
            <person name="McCowan C."/>
            <person name="Murphy C."/>
            <person name="Pearson M."/>
            <person name="Poon T.W."/>
            <person name="Priest M."/>
            <person name="Roberts A."/>
            <person name="Saif S."/>
            <person name="Shea T."/>
            <person name="Sykes S."/>
            <person name="Wortman J."/>
            <person name="Nusbaum C."/>
            <person name="Birren B."/>
        </authorList>
    </citation>
    <scope>NUCLEOTIDE SEQUENCE [LARGE SCALE GENOMIC DNA]</scope>
    <source>
        <strain evidence="2 3">17X</strain>
    </source>
</reference>
<protein>
    <submittedName>
        <fullName evidence="2">Uncharacterized protein</fullName>
    </submittedName>
</protein>
<organism evidence="2 3">
    <name type="scientific">Plasmodium yoelii 17X</name>
    <dbReference type="NCBI Taxonomy" id="1323249"/>
    <lineage>
        <taxon>Eukaryota</taxon>
        <taxon>Sar</taxon>
        <taxon>Alveolata</taxon>
        <taxon>Apicomplexa</taxon>
        <taxon>Aconoidasida</taxon>
        <taxon>Haemosporida</taxon>
        <taxon>Plasmodiidae</taxon>
        <taxon>Plasmodium</taxon>
        <taxon>Plasmodium (Vinckeia)</taxon>
    </lineage>
</organism>
<feature type="transmembrane region" description="Helical" evidence="1">
    <location>
        <begin position="79"/>
        <end position="100"/>
    </location>
</feature>
<sequence>MLFFIHYNLNINIYINYTPILITKISESTTELEILCILTTLTHHSLTHHSLTIYSPFFSPFFSPFCSPFHLLIHNFAHIYIYNGLYFHVSIFFPFIYLCIFSV</sequence>
<keyword evidence="3" id="KW-1185">Reference proteome</keyword>
<evidence type="ECO:0000256" key="1">
    <source>
        <dbReference type="SAM" id="Phobius"/>
    </source>
</evidence>
<keyword evidence="1" id="KW-1133">Transmembrane helix</keyword>
<dbReference type="Proteomes" id="UP000018538">
    <property type="component" value="Unassembled WGS sequence"/>
</dbReference>
<gene>
    <name evidence="2" type="ORF">YYC_00640</name>
</gene>
<proteinExistence type="predicted"/>
<keyword evidence="1" id="KW-0812">Transmembrane</keyword>
<evidence type="ECO:0000313" key="2">
    <source>
        <dbReference type="EMBL" id="ETB63043.1"/>
    </source>
</evidence>
<dbReference type="EMBL" id="KI635730">
    <property type="protein sequence ID" value="ETB63043.1"/>
    <property type="molecule type" value="Genomic_DNA"/>
</dbReference>
<accession>V7PY07</accession>
<dbReference type="AlphaFoldDB" id="V7PY07"/>
<evidence type="ECO:0000313" key="3">
    <source>
        <dbReference type="Proteomes" id="UP000018538"/>
    </source>
</evidence>
<keyword evidence="1" id="KW-0472">Membrane</keyword>